<dbReference type="EMBL" id="CP003255">
    <property type="protein sequence ID" value="AGA57075.1"/>
    <property type="molecule type" value="Genomic_DNA"/>
</dbReference>
<dbReference type="Gene3D" id="3.40.50.2300">
    <property type="match status" value="2"/>
</dbReference>
<dbReference type="PANTHER" id="PTHR30036:SF1">
    <property type="entry name" value="D-XYLOSE-BINDING PERIPLASMIC PROTEIN"/>
    <property type="match status" value="1"/>
</dbReference>
<name>L0ED39_THECK</name>
<dbReference type="OrthoDB" id="9769193at2"/>
<dbReference type="InterPro" id="IPR028082">
    <property type="entry name" value="Peripla_BP_I"/>
</dbReference>
<dbReference type="eggNOG" id="COG4213">
    <property type="taxonomic scope" value="Bacteria"/>
</dbReference>
<feature type="domain" description="Periplasmic binding protein" evidence="3">
    <location>
        <begin position="69"/>
        <end position="326"/>
    </location>
</feature>
<evidence type="ECO:0000256" key="1">
    <source>
        <dbReference type="ARBA" id="ARBA00004196"/>
    </source>
</evidence>
<dbReference type="PANTHER" id="PTHR30036">
    <property type="entry name" value="D-XYLOSE-BINDING PERIPLASMIC PROTEIN"/>
    <property type="match status" value="1"/>
</dbReference>
<keyword evidence="2" id="KW-0732">Signal</keyword>
<comment type="subcellular location">
    <subcellularLocation>
        <location evidence="1">Cell envelope</location>
    </subcellularLocation>
</comment>
<dbReference type="RefSeq" id="WP_015253834.1">
    <property type="nucleotide sequence ID" value="NC_019897.1"/>
</dbReference>
<proteinExistence type="predicted"/>
<evidence type="ECO:0000313" key="4">
    <source>
        <dbReference type="EMBL" id="AGA57075.1"/>
    </source>
</evidence>
<dbReference type="SUPFAM" id="SSF53822">
    <property type="entry name" value="Periplasmic binding protein-like I"/>
    <property type="match status" value="1"/>
</dbReference>
<accession>L0ED39</accession>
<evidence type="ECO:0000313" key="5">
    <source>
        <dbReference type="Proteomes" id="UP000010795"/>
    </source>
</evidence>
<dbReference type="CDD" id="cd19991">
    <property type="entry name" value="PBP1_ABC_xylose_binding"/>
    <property type="match status" value="1"/>
</dbReference>
<dbReference type="GO" id="GO:0030288">
    <property type="term" value="C:outer membrane-bounded periplasmic space"/>
    <property type="evidence" value="ECO:0007669"/>
    <property type="project" value="TreeGrafter"/>
</dbReference>
<dbReference type="AlphaFoldDB" id="L0ED39"/>
<protein>
    <submittedName>
        <fullName evidence="4">ABC-type xylose transport system, periplasmic component</fullName>
    </submittedName>
</protein>
<evidence type="ECO:0000256" key="2">
    <source>
        <dbReference type="ARBA" id="ARBA00022729"/>
    </source>
</evidence>
<sequence>MLERKAMRIMAVRRLLQVAAIALAVLLLWAIFMRGDVGNDAGLPSSPGEELTDGHTPGVRRQDDGIIKVGLTMDTLQEERWIKDQEMFGEAVEALGAEFIVMTADSDDAKQIEQAETLISMGVDILVVVPHDAEATATIVNKAHAAGIKVMSYDRLVRNADVDLYVSFDNERVGELQAEVITKLVPEGKYVFIGGADTDYNAHLVKKGVFNVLQPFIDRGEITVVFDQWTRNWLPANARDNMRAALRANEGRIDAVIAGNDATAGGAIEALAEWGLAGKVPVAGQDAELAAAQRIVAGTQTMTVYKPIRQLAEVAAELAVKMAKGETPRADRLVNNGKLDVPSVLLTPIAVDAANIDETIIADGFHVREEVYKLIER</sequence>
<keyword evidence="5" id="KW-1185">Reference proteome</keyword>
<dbReference type="GO" id="GO:0030246">
    <property type="term" value="F:carbohydrate binding"/>
    <property type="evidence" value="ECO:0007669"/>
    <property type="project" value="TreeGrafter"/>
</dbReference>
<dbReference type="Proteomes" id="UP000010795">
    <property type="component" value="Chromosome"/>
</dbReference>
<organism evidence="4 5">
    <name type="scientific">Thermobacillus composti (strain DSM 18247 / JCM 13945 / KWC4)</name>
    <dbReference type="NCBI Taxonomy" id="717605"/>
    <lineage>
        <taxon>Bacteria</taxon>
        <taxon>Bacillati</taxon>
        <taxon>Bacillota</taxon>
        <taxon>Bacilli</taxon>
        <taxon>Bacillales</taxon>
        <taxon>Paenibacillaceae</taxon>
        <taxon>Thermobacillus</taxon>
    </lineage>
</organism>
<dbReference type="InterPro" id="IPR050555">
    <property type="entry name" value="Bact_Solute-Bind_Prot2"/>
</dbReference>
<gene>
    <name evidence="4" type="ordered locus">Theco_0880</name>
</gene>
<dbReference type="Pfam" id="PF13407">
    <property type="entry name" value="Peripla_BP_4"/>
    <property type="match status" value="1"/>
</dbReference>
<dbReference type="InterPro" id="IPR025997">
    <property type="entry name" value="SBP_2_dom"/>
</dbReference>
<reference evidence="5" key="1">
    <citation type="submission" date="2012-01" db="EMBL/GenBank/DDBJ databases">
        <title>Complete sequence of chromosome of Thermobacillus composti KWC4.</title>
        <authorList>
            <person name="Lucas S."/>
            <person name="Han J."/>
            <person name="Lapidus A."/>
            <person name="Cheng J.-F."/>
            <person name="Goodwin L."/>
            <person name="Pitluck S."/>
            <person name="Peters L."/>
            <person name="Ovchinnikova G."/>
            <person name="Teshima H."/>
            <person name="Detter J.C."/>
            <person name="Han C."/>
            <person name="Tapia R."/>
            <person name="Land M."/>
            <person name="Hauser L."/>
            <person name="Kyrpides N."/>
            <person name="Ivanova N."/>
            <person name="Pagani I."/>
            <person name="Anderson I."/>
            <person name="Woyke T."/>
        </authorList>
    </citation>
    <scope>NUCLEOTIDE SEQUENCE [LARGE SCALE GENOMIC DNA]</scope>
    <source>
        <strain evidence="5">DSM 18247 / JCM 13945 / KWC4</strain>
    </source>
</reference>
<evidence type="ECO:0000259" key="3">
    <source>
        <dbReference type="Pfam" id="PF13407"/>
    </source>
</evidence>
<dbReference type="HOGENOM" id="CLU_037628_13_0_9"/>
<dbReference type="KEGG" id="tco:Theco_0880"/>
<dbReference type="STRING" id="717605.Theco_0880"/>